<dbReference type="RefSeq" id="WP_183801420.1">
    <property type="nucleotide sequence ID" value="NZ_JACIII010000014.1"/>
</dbReference>
<dbReference type="AlphaFoldDB" id="A0AAW3V3H5"/>
<evidence type="ECO:0000313" key="3">
    <source>
        <dbReference type="Proteomes" id="UP000518681"/>
    </source>
</evidence>
<proteinExistence type="predicted"/>
<name>A0AAW3V3H5_9BURK</name>
<sequence>MHKCAPFAPLAIAAAVGAENASFKSGSFVIPLMVAGSLCVVGALSCLFVVGKAKPLPLLARARTAKIAGQGAA</sequence>
<dbReference type="Proteomes" id="UP000518681">
    <property type="component" value="Unassembled WGS sequence"/>
</dbReference>
<accession>A0AAW3V3H5</accession>
<keyword evidence="1" id="KW-0472">Membrane</keyword>
<organism evidence="2 3">
    <name type="scientific">Paraburkholderia fungorum</name>
    <dbReference type="NCBI Taxonomy" id="134537"/>
    <lineage>
        <taxon>Bacteria</taxon>
        <taxon>Pseudomonadati</taxon>
        <taxon>Pseudomonadota</taxon>
        <taxon>Betaproteobacteria</taxon>
        <taxon>Burkholderiales</taxon>
        <taxon>Burkholderiaceae</taxon>
        <taxon>Paraburkholderia</taxon>
    </lineage>
</organism>
<evidence type="ECO:0000313" key="2">
    <source>
        <dbReference type="EMBL" id="MBB6205504.1"/>
    </source>
</evidence>
<comment type="caution">
    <text evidence="2">The sequence shown here is derived from an EMBL/GenBank/DDBJ whole genome shotgun (WGS) entry which is preliminary data.</text>
</comment>
<feature type="transmembrane region" description="Helical" evidence="1">
    <location>
        <begin position="28"/>
        <end position="51"/>
    </location>
</feature>
<keyword evidence="1" id="KW-0812">Transmembrane</keyword>
<keyword evidence="1" id="KW-1133">Transmembrane helix</keyword>
<reference evidence="2 3" key="1">
    <citation type="submission" date="2020-08" db="EMBL/GenBank/DDBJ databases">
        <title>Genomic Encyclopedia of Type Strains, Phase IV (KMG-V): Genome sequencing to study the core and pangenomes of soil and plant-associated prokaryotes.</title>
        <authorList>
            <person name="Whitman W."/>
        </authorList>
    </citation>
    <scope>NUCLEOTIDE SEQUENCE [LARGE SCALE GENOMIC DNA]</scope>
    <source>
        <strain evidence="2 3">SEMIA 4013</strain>
    </source>
</reference>
<protein>
    <submittedName>
        <fullName evidence="2">Uncharacterized protein</fullName>
    </submittedName>
</protein>
<dbReference type="EMBL" id="JACIIK010000013">
    <property type="protein sequence ID" value="MBB6205504.1"/>
    <property type="molecule type" value="Genomic_DNA"/>
</dbReference>
<gene>
    <name evidence="2" type="ORF">GGD69_006399</name>
</gene>
<evidence type="ECO:0000256" key="1">
    <source>
        <dbReference type="SAM" id="Phobius"/>
    </source>
</evidence>